<accession>A0A4V1ZD21</accession>
<reference evidence="3 4" key="1">
    <citation type="submission" date="2019-02" db="EMBL/GenBank/DDBJ databases">
        <title>Bacterial novel species Emticicia sp. 17J42-9 isolated from soil.</title>
        <authorList>
            <person name="Jung H.-Y."/>
        </authorList>
    </citation>
    <scope>NUCLEOTIDE SEQUENCE [LARGE SCALE GENOMIC DNA]</scope>
    <source>
        <strain evidence="3 4">17J42-9</strain>
    </source>
</reference>
<dbReference type="EMBL" id="SEWF01000023">
    <property type="protein sequence ID" value="RYU94640.1"/>
    <property type="molecule type" value="Genomic_DNA"/>
</dbReference>
<evidence type="ECO:0000313" key="4">
    <source>
        <dbReference type="Proteomes" id="UP000293162"/>
    </source>
</evidence>
<dbReference type="InterPro" id="IPR015797">
    <property type="entry name" value="NUDIX_hydrolase-like_dom_sf"/>
</dbReference>
<dbReference type="GO" id="GO:0016787">
    <property type="term" value="F:hydrolase activity"/>
    <property type="evidence" value="ECO:0007669"/>
    <property type="project" value="UniProtKB-KW"/>
</dbReference>
<dbReference type="InterPro" id="IPR036390">
    <property type="entry name" value="WH_DNA-bd_sf"/>
</dbReference>
<dbReference type="InterPro" id="IPR054105">
    <property type="entry name" value="WHD_NrtR"/>
</dbReference>
<name>A0A4V1ZD21_9BACT</name>
<gene>
    <name evidence="3" type="ORF">EWM59_16030</name>
</gene>
<dbReference type="RefSeq" id="WP_130022245.1">
    <property type="nucleotide sequence ID" value="NZ_SEWF01000023.1"/>
</dbReference>
<evidence type="ECO:0000259" key="2">
    <source>
        <dbReference type="PROSITE" id="PS51462"/>
    </source>
</evidence>
<protein>
    <submittedName>
        <fullName evidence="3">NUDIX hydrolase</fullName>
    </submittedName>
</protein>
<sequence>MSETNEIKVAVDAIVFGYQQNTLFVLLVKQKFGQMKGTWVLPGGFVLKHESLIEAVTRELQEEAGIQVNYLEQLYTFGDNIHRDPRFRVISVAYFALVNPNNFALVEQNDTDAEEAQWFAIDRIPRLGYDHNEIIKVAHQRIKNKLTYQPIGFDLLADEFPFSDLESLYTIILEQDIDRRNFRKKILSLGFIEETDTLVANTGSGRPARLFRFNKDTYNQLLSKGFHFEIKFA</sequence>
<dbReference type="InterPro" id="IPR000086">
    <property type="entry name" value="NUDIX_hydrolase_dom"/>
</dbReference>
<dbReference type="Pfam" id="PF00293">
    <property type="entry name" value="NUDIX"/>
    <property type="match status" value="1"/>
</dbReference>
<evidence type="ECO:0000256" key="1">
    <source>
        <dbReference type="ARBA" id="ARBA00022801"/>
    </source>
</evidence>
<organism evidence="3 4">
    <name type="scientific">Emticicia agri</name>
    <dbReference type="NCBI Taxonomy" id="2492393"/>
    <lineage>
        <taxon>Bacteria</taxon>
        <taxon>Pseudomonadati</taxon>
        <taxon>Bacteroidota</taxon>
        <taxon>Cytophagia</taxon>
        <taxon>Cytophagales</taxon>
        <taxon>Leadbetterellaceae</taxon>
        <taxon>Emticicia</taxon>
    </lineage>
</organism>
<proteinExistence type="predicted"/>
<dbReference type="SUPFAM" id="SSF46785">
    <property type="entry name" value="Winged helix' DNA-binding domain"/>
    <property type="match status" value="1"/>
</dbReference>
<dbReference type="Proteomes" id="UP000293162">
    <property type="component" value="Unassembled WGS sequence"/>
</dbReference>
<dbReference type="PROSITE" id="PS00893">
    <property type="entry name" value="NUDIX_BOX"/>
    <property type="match status" value="1"/>
</dbReference>
<comment type="caution">
    <text evidence="3">The sequence shown here is derived from an EMBL/GenBank/DDBJ whole genome shotgun (WGS) entry which is preliminary data.</text>
</comment>
<dbReference type="SUPFAM" id="SSF55811">
    <property type="entry name" value="Nudix"/>
    <property type="match status" value="1"/>
</dbReference>
<dbReference type="PANTHER" id="PTHR43736">
    <property type="entry name" value="ADP-RIBOSE PYROPHOSPHATASE"/>
    <property type="match status" value="1"/>
</dbReference>
<dbReference type="Gene3D" id="1.10.10.10">
    <property type="entry name" value="Winged helix-like DNA-binding domain superfamily/Winged helix DNA-binding domain"/>
    <property type="match status" value="1"/>
</dbReference>
<keyword evidence="4" id="KW-1185">Reference proteome</keyword>
<dbReference type="Pfam" id="PF21906">
    <property type="entry name" value="WHD_NrtR"/>
    <property type="match status" value="1"/>
</dbReference>
<dbReference type="OrthoDB" id="9786141at2"/>
<evidence type="ECO:0000313" key="3">
    <source>
        <dbReference type="EMBL" id="RYU94640.1"/>
    </source>
</evidence>
<dbReference type="Gene3D" id="3.90.79.10">
    <property type="entry name" value="Nucleoside Triphosphate Pyrophosphohydrolase"/>
    <property type="match status" value="1"/>
</dbReference>
<feature type="domain" description="Nudix hydrolase" evidence="2">
    <location>
        <begin position="6"/>
        <end position="143"/>
    </location>
</feature>
<keyword evidence="1 3" id="KW-0378">Hydrolase</keyword>
<dbReference type="InterPro" id="IPR020084">
    <property type="entry name" value="NUDIX_hydrolase_CS"/>
</dbReference>
<dbReference type="CDD" id="cd18873">
    <property type="entry name" value="NUDIX_NadM_like"/>
    <property type="match status" value="1"/>
</dbReference>
<dbReference type="PROSITE" id="PS51462">
    <property type="entry name" value="NUDIX"/>
    <property type="match status" value="1"/>
</dbReference>
<dbReference type="AlphaFoldDB" id="A0A4V1ZD21"/>
<dbReference type="InterPro" id="IPR036388">
    <property type="entry name" value="WH-like_DNA-bd_sf"/>
</dbReference>
<dbReference type="PANTHER" id="PTHR43736:SF4">
    <property type="entry name" value="SLR1690 PROTEIN"/>
    <property type="match status" value="1"/>
</dbReference>